<dbReference type="KEGG" id="tmr:Tmar_0871"/>
<dbReference type="Proteomes" id="UP000008915">
    <property type="component" value="Chromosome"/>
</dbReference>
<feature type="region of interest" description="Disordered" evidence="8">
    <location>
        <begin position="310"/>
        <end position="332"/>
    </location>
</feature>
<evidence type="ECO:0000256" key="3">
    <source>
        <dbReference type="ARBA" id="ARBA00022618"/>
    </source>
</evidence>
<dbReference type="Gene3D" id="3.10.20.310">
    <property type="entry name" value="membrane protein fhac"/>
    <property type="match status" value="1"/>
</dbReference>
<dbReference type="RefSeq" id="WP_013495290.1">
    <property type="nucleotide sequence ID" value="NC_014831.1"/>
</dbReference>
<evidence type="ECO:0000256" key="5">
    <source>
        <dbReference type="ARBA" id="ARBA00022989"/>
    </source>
</evidence>
<evidence type="ECO:0000256" key="7">
    <source>
        <dbReference type="ARBA" id="ARBA00023306"/>
    </source>
</evidence>
<dbReference type="eggNOG" id="COG1589">
    <property type="taxonomic scope" value="Bacteria"/>
</dbReference>
<dbReference type="AlphaFoldDB" id="E6SIZ0"/>
<keyword evidence="5 9" id="KW-1133">Transmembrane helix</keyword>
<evidence type="ECO:0000313" key="11">
    <source>
        <dbReference type="EMBL" id="ADU50985.1"/>
    </source>
</evidence>
<evidence type="ECO:0000256" key="8">
    <source>
        <dbReference type="SAM" id="MobiDB-lite"/>
    </source>
</evidence>
<keyword evidence="3" id="KW-0132">Cell division</keyword>
<keyword evidence="4 9" id="KW-0812">Transmembrane</keyword>
<dbReference type="PANTHER" id="PTHR37820:SF1">
    <property type="entry name" value="CELL DIVISION PROTEIN FTSQ"/>
    <property type="match status" value="1"/>
</dbReference>
<evidence type="ECO:0000256" key="1">
    <source>
        <dbReference type="ARBA" id="ARBA00004370"/>
    </source>
</evidence>
<feature type="transmembrane region" description="Helical" evidence="9">
    <location>
        <begin position="23"/>
        <end position="40"/>
    </location>
</feature>
<comment type="subcellular location">
    <subcellularLocation>
        <location evidence="1">Membrane</location>
    </subcellularLocation>
</comment>
<organism evidence="11 12">
    <name type="scientific">Thermaerobacter marianensis (strain ATCC 700841 / DSM 12885 / JCM 10246 / 7p75a)</name>
    <dbReference type="NCBI Taxonomy" id="644966"/>
    <lineage>
        <taxon>Bacteria</taxon>
        <taxon>Bacillati</taxon>
        <taxon>Bacillota</taxon>
        <taxon>Clostridia</taxon>
        <taxon>Eubacteriales</taxon>
        <taxon>Clostridiales Family XVII. Incertae Sedis</taxon>
        <taxon>Thermaerobacter</taxon>
    </lineage>
</organism>
<feature type="compositionally biased region" description="Gly residues" evidence="8">
    <location>
        <begin position="171"/>
        <end position="182"/>
    </location>
</feature>
<dbReference type="Pfam" id="PF08478">
    <property type="entry name" value="POTRA_1"/>
    <property type="match status" value="1"/>
</dbReference>
<dbReference type="GO" id="GO:0051301">
    <property type="term" value="P:cell division"/>
    <property type="evidence" value="ECO:0007669"/>
    <property type="project" value="UniProtKB-KW"/>
</dbReference>
<keyword evidence="6 9" id="KW-0472">Membrane</keyword>
<gene>
    <name evidence="11" type="ordered locus">Tmar_0871</name>
</gene>
<feature type="domain" description="POTRA" evidence="10">
    <location>
        <begin position="45"/>
        <end position="113"/>
    </location>
</feature>
<name>E6SIZ0_THEM7</name>
<keyword evidence="2" id="KW-1003">Cell membrane</keyword>
<evidence type="ECO:0000256" key="2">
    <source>
        <dbReference type="ARBA" id="ARBA00022475"/>
    </source>
</evidence>
<dbReference type="InterPro" id="IPR013685">
    <property type="entry name" value="POTRA_FtsQ_type"/>
</dbReference>
<keyword evidence="12" id="KW-1185">Reference proteome</keyword>
<dbReference type="OrthoDB" id="4793367at2"/>
<dbReference type="HOGENOM" id="CLU_836609_0_0_9"/>
<feature type="region of interest" description="Disordered" evidence="8">
    <location>
        <begin position="139"/>
        <end position="193"/>
    </location>
</feature>
<evidence type="ECO:0000256" key="9">
    <source>
        <dbReference type="SAM" id="Phobius"/>
    </source>
</evidence>
<dbReference type="InterPro" id="IPR034746">
    <property type="entry name" value="POTRA"/>
</dbReference>
<dbReference type="EMBL" id="CP002344">
    <property type="protein sequence ID" value="ADU50985.1"/>
    <property type="molecule type" value="Genomic_DNA"/>
</dbReference>
<sequence>MVPEGTSLWAQEVRRRRLRGRRMALAAGVAALLLGVYLFMRSPYFAVDHLRIRGYQRLDPATVRDLAGIPAGTLIWRVDPGAVARRLESHPRIAGAVVRREWPRGLIIELQERATVALLVEPGGDRWAELDVQGRILAAGRGTPPGLVPSGRAGRASAGRPVQGSRAARAGGTGTAGKGGSAGQSAGAAPGADATVPAPVPVLEWAAGAPSGGQGNGPAVVWEPGRFVPQPLAQGAAVAAVLEAAQLSDPPRRLVVGEGGTLEVRLASGLTVRWGRMDTGTDAKVRALAAALEAVAQDPAAARPAYVDVTDPQRPVLGPPAEEPGQGAPGRR</sequence>
<keyword evidence="7" id="KW-0131">Cell cycle</keyword>
<dbReference type="GO" id="GO:0005886">
    <property type="term" value="C:plasma membrane"/>
    <property type="evidence" value="ECO:0007669"/>
    <property type="project" value="TreeGrafter"/>
</dbReference>
<dbReference type="PANTHER" id="PTHR37820">
    <property type="entry name" value="CELL DIVISION PROTEIN DIVIB"/>
    <property type="match status" value="1"/>
</dbReference>
<evidence type="ECO:0000256" key="6">
    <source>
        <dbReference type="ARBA" id="ARBA00023136"/>
    </source>
</evidence>
<reference evidence="12" key="2">
    <citation type="journal article" date="2010" name="Stand. Genomic Sci.">
        <title>Complete genome sequence of Thermaerobacter marianensis type strain (7p75aT).</title>
        <authorList>
            <person name="Han C."/>
            <person name="Gu W."/>
            <person name="Zhang X."/>
            <person name="Lapidus A."/>
            <person name="Nolan M."/>
            <person name="Copeland A."/>
            <person name="Lucas S."/>
            <person name="Glavina Del Rio T."/>
            <person name="Tice H."/>
            <person name="Cheng J."/>
            <person name="Tapia R."/>
            <person name="Goodwin L."/>
            <person name="Pitluck S."/>
            <person name="Pagani I."/>
            <person name="Ivanova N."/>
            <person name="Mavromatis K."/>
            <person name="Mikhailova N."/>
            <person name="Pati A."/>
            <person name="Chen A."/>
            <person name="Palaniappan K."/>
            <person name="Land M."/>
            <person name="Hauser L."/>
            <person name="Chang Y."/>
            <person name="Jeffries C."/>
            <person name="Schneider S."/>
            <person name="Rohde M."/>
            <person name="Goker M."/>
            <person name="Pukall R."/>
            <person name="Woyke T."/>
            <person name="Bristow J."/>
            <person name="Eisen J."/>
            <person name="Markowitz V."/>
            <person name="Hugenholtz P."/>
            <person name="Kyrpides N."/>
            <person name="Klenk H."/>
            <person name="Detter J."/>
        </authorList>
    </citation>
    <scope>NUCLEOTIDE SEQUENCE [LARGE SCALE GENOMIC DNA]</scope>
    <source>
        <strain evidence="12">ATCC 700841 / DSM 12885 / JCM 10246 / 7p75a</strain>
    </source>
</reference>
<proteinExistence type="predicted"/>
<accession>E6SIZ0</accession>
<feature type="compositionally biased region" description="Low complexity" evidence="8">
    <location>
        <begin position="183"/>
        <end position="193"/>
    </location>
</feature>
<protein>
    <submittedName>
        <fullName evidence="11">Polypeptide-transport-associated domain protein FtsQ-type</fullName>
    </submittedName>
</protein>
<dbReference type="STRING" id="644966.Tmar_0871"/>
<evidence type="ECO:0000256" key="4">
    <source>
        <dbReference type="ARBA" id="ARBA00022692"/>
    </source>
</evidence>
<dbReference type="PROSITE" id="PS51779">
    <property type="entry name" value="POTRA"/>
    <property type="match status" value="1"/>
</dbReference>
<dbReference type="InterPro" id="IPR050487">
    <property type="entry name" value="FtsQ_DivIB"/>
</dbReference>
<reference evidence="11 12" key="1">
    <citation type="journal article" date="2010" name="Stand. Genomic Sci.">
        <title>Complete genome sequence of Thermaerobacter marianensis type strain (7p75a).</title>
        <authorList>
            <person name="Han C."/>
            <person name="Gu W."/>
            <person name="Zhang X."/>
            <person name="Lapidus A."/>
            <person name="Nolan M."/>
            <person name="Copeland A."/>
            <person name="Lucas S."/>
            <person name="Del Rio T.G."/>
            <person name="Tice H."/>
            <person name="Cheng J.F."/>
            <person name="Tapia R."/>
            <person name="Goodwin L."/>
            <person name="Pitluck S."/>
            <person name="Pagani I."/>
            <person name="Ivanova N."/>
            <person name="Mavromatis K."/>
            <person name="Mikhailova N."/>
            <person name="Pati A."/>
            <person name="Chen A."/>
            <person name="Palaniappan K."/>
            <person name="Land M."/>
            <person name="Hauser L."/>
            <person name="Chang Y.J."/>
            <person name="Jeffries C.D."/>
            <person name="Schneider S."/>
            <person name="Rohde M."/>
            <person name="Goker M."/>
            <person name="Pukall R."/>
            <person name="Woyke T."/>
            <person name="Bristow J."/>
            <person name="Eisen J.A."/>
            <person name="Markowitz V."/>
            <person name="Hugenholtz P."/>
            <person name="Kyrpides N.C."/>
            <person name="Klenk H.P."/>
            <person name="Detter J.C."/>
        </authorList>
    </citation>
    <scope>NUCLEOTIDE SEQUENCE [LARGE SCALE GENOMIC DNA]</scope>
    <source>
        <strain evidence="12">ATCC 700841 / DSM 12885 / JCM 10246 / 7p75a</strain>
    </source>
</reference>
<evidence type="ECO:0000259" key="10">
    <source>
        <dbReference type="PROSITE" id="PS51779"/>
    </source>
</evidence>
<evidence type="ECO:0000313" key="12">
    <source>
        <dbReference type="Proteomes" id="UP000008915"/>
    </source>
</evidence>